<keyword evidence="12" id="KW-1133">Transmembrane helix</keyword>
<evidence type="ECO:0000313" key="19">
    <source>
        <dbReference type="Proteomes" id="UP000245207"/>
    </source>
</evidence>
<name>A0A2U1NG08_ARTAN</name>
<evidence type="ECO:0000256" key="7">
    <source>
        <dbReference type="ARBA" id="ARBA00022692"/>
    </source>
</evidence>
<proteinExistence type="inferred from homology"/>
<dbReference type="GO" id="GO:0009506">
    <property type="term" value="C:plasmodesma"/>
    <property type="evidence" value="ECO:0007669"/>
    <property type="project" value="TreeGrafter"/>
</dbReference>
<dbReference type="AlphaFoldDB" id="A0A2U1NG08"/>
<dbReference type="SMART" id="SM00220">
    <property type="entry name" value="S_TKc"/>
    <property type="match status" value="1"/>
</dbReference>
<dbReference type="InterPro" id="IPR045272">
    <property type="entry name" value="ANXUR1/2-like"/>
</dbReference>
<dbReference type="Pfam" id="PF07714">
    <property type="entry name" value="PK_Tyr_Ser-Thr"/>
    <property type="match status" value="1"/>
</dbReference>
<feature type="binding site" evidence="16">
    <location>
        <position position="279"/>
    </location>
    <ligand>
        <name>ATP</name>
        <dbReference type="ChEBI" id="CHEBI:30616"/>
    </ligand>
</feature>
<gene>
    <name evidence="18" type="ORF">CTI12_AA270690</name>
</gene>
<keyword evidence="19" id="KW-1185">Reference proteome</keyword>
<evidence type="ECO:0000256" key="3">
    <source>
        <dbReference type="ARBA" id="ARBA00010217"/>
    </source>
</evidence>
<dbReference type="EMBL" id="PKPP01002903">
    <property type="protein sequence ID" value="PWA72447.1"/>
    <property type="molecule type" value="Genomic_DNA"/>
</dbReference>
<evidence type="ECO:0000256" key="8">
    <source>
        <dbReference type="ARBA" id="ARBA00022729"/>
    </source>
</evidence>
<evidence type="ECO:0000256" key="13">
    <source>
        <dbReference type="ARBA" id="ARBA00023136"/>
    </source>
</evidence>
<dbReference type="PROSITE" id="PS00108">
    <property type="entry name" value="PROTEIN_KINASE_ST"/>
    <property type="match status" value="1"/>
</dbReference>
<evidence type="ECO:0000256" key="10">
    <source>
        <dbReference type="ARBA" id="ARBA00022777"/>
    </source>
</evidence>
<keyword evidence="10 18" id="KW-0418">Kinase</keyword>
<dbReference type="PANTHER" id="PTHR27003:SF361">
    <property type="entry name" value="PROTEIN KINASE DOMAIN-CONTAINING PROTEIN"/>
    <property type="match status" value="1"/>
</dbReference>
<evidence type="ECO:0000256" key="2">
    <source>
        <dbReference type="ARBA" id="ARBA00008536"/>
    </source>
</evidence>
<dbReference type="GO" id="GO:0002229">
    <property type="term" value="P:defense response to oomycetes"/>
    <property type="evidence" value="ECO:0007669"/>
    <property type="project" value="UniProtKB-ARBA"/>
</dbReference>
<evidence type="ECO:0000256" key="6">
    <source>
        <dbReference type="ARBA" id="ARBA00022679"/>
    </source>
</evidence>
<sequence>MTKVSDNWERLVRGALRREHLLLTGKSHERKSTNINAILQAADEIQPEDAHVSRILCEQAYFMAQSLDPKCEGRGILQFRTAVASVIKQQLAKKDGRTIDRKCDVQHLWNFYQNYKRKHRVDEILKEEQKMLEPGTFSADMGLRSQETKKVFTTLKALVEVMEFLVKEAAPDGVGREIAEELKRLKLEYGNKTDGKEVKLEDVGKQGKEEGAGKQLSRKNICHKGSTSRPKEWQYLEISIEEIKQAAKNFQYCIGKGGYGLVYKGKLYKSGKPIPVAIKRLNEQFGQGLKEFLTEIQLLSGNKHPNLISLLGYCEEDKEKILVYEYAKRGSLDQYLRRDNTTNYTLTWHQRLKICAGAARGLAHLHNHVGKNIRIIHRDIKSANILLDKNWVAKISDFGLSKLSLAGLHRSAVISHPCGTMGYCEPEYMITGILTKESDVYSFGIVLFEVLCGRLCGIKDNDGILLSGPLVKEFYERKRLEEIIDPSLKEHFSSDSVNKFSEIAYRCLHYDRKQRPPMDLVVKELEDLLEMELPQVITVGLKVNMHCEVCAQKIRKRILRMKGKKESVILNVGGLIRASLKKLTGDKTYLLVVDRDGVSNIQFNEVLPNEVCISLEENYMPPVTVTRFFPLSH</sequence>
<dbReference type="InterPro" id="IPR008271">
    <property type="entry name" value="Ser/Thr_kinase_AS"/>
</dbReference>
<dbReference type="FunFam" id="3.30.200.20:FF:000039">
    <property type="entry name" value="receptor-like protein kinase FERONIA"/>
    <property type="match status" value="1"/>
</dbReference>
<dbReference type="GO" id="GO:0004714">
    <property type="term" value="F:transmembrane receptor protein tyrosine kinase activity"/>
    <property type="evidence" value="ECO:0007669"/>
    <property type="project" value="InterPro"/>
</dbReference>
<dbReference type="InterPro" id="IPR011009">
    <property type="entry name" value="Kinase-like_dom_sf"/>
</dbReference>
<keyword evidence="6" id="KW-0808">Transferase</keyword>
<evidence type="ECO:0000256" key="16">
    <source>
        <dbReference type="PROSITE-ProRule" id="PRU10141"/>
    </source>
</evidence>
<comment type="subcellular location">
    <subcellularLocation>
        <location evidence="1">Cell membrane</location>
        <topology evidence="1">Single-pass type I membrane protein</topology>
    </subcellularLocation>
</comment>
<dbReference type="InterPro" id="IPR017441">
    <property type="entry name" value="Protein_kinase_ATP_BS"/>
</dbReference>
<comment type="similarity">
    <text evidence="3">In the C-terminal section; belongs to the protein kinase superfamily. Ser/Thr protein kinase family.</text>
</comment>
<comment type="caution">
    <text evidence="18">The sequence shown here is derived from an EMBL/GenBank/DDBJ whole genome shotgun (WGS) entry which is preliminary data.</text>
</comment>
<evidence type="ECO:0000256" key="4">
    <source>
        <dbReference type="ARBA" id="ARBA00022475"/>
    </source>
</evidence>
<keyword evidence="15" id="KW-0325">Glycoprotein</keyword>
<dbReference type="Gene3D" id="3.30.70.100">
    <property type="match status" value="1"/>
</dbReference>
<evidence type="ECO:0000256" key="14">
    <source>
        <dbReference type="ARBA" id="ARBA00023170"/>
    </source>
</evidence>
<dbReference type="GO" id="GO:0004674">
    <property type="term" value="F:protein serine/threonine kinase activity"/>
    <property type="evidence" value="ECO:0007669"/>
    <property type="project" value="UniProtKB-KW"/>
</dbReference>
<keyword evidence="14" id="KW-0675">Receptor</keyword>
<dbReference type="Gene3D" id="3.30.200.20">
    <property type="entry name" value="Phosphorylase Kinase, domain 1"/>
    <property type="match status" value="1"/>
</dbReference>
<dbReference type="PANTHER" id="PTHR27003">
    <property type="entry name" value="OS07G0166700 PROTEIN"/>
    <property type="match status" value="1"/>
</dbReference>
<keyword evidence="9 16" id="KW-0547">Nucleotide-binding</keyword>
<dbReference type="InterPro" id="IPR000719">
    <property type="entry name" value="Prot_kinase_dom"/>
</dbReference>
<keyword evidence="13" id="KW-0472">Membrane</keyword>
<evidence type="ECO:0000256" key="15">
    <source>
        <dbReference type="ARBA" id="ARBA00023180"/>
    </source>
</evidence>
<comment type="similarity">
    <text evidence="2">In the N-terminal section; belongs to the leguminous lectin family.</text>
</comment>
<keyword evidence="5" id="KW-0723">Serine/threonine-protein kinase</keyword>
<keyword evidence="7" id="KW-0812">Transmembrane</keyword>
<evidence type="ECO:0000256" key="9">
    <source>
        <dbReference type="ARBA" id="ARBA00022741"/>
    </source>
</evidence>
<evidence type="ECO:0000256" key="12">
    <source>
        <dbReference type="ARBA" id="ARBA00022989"/>
    </source>
</evidence>
<evidence type="ECO:0000259" key="17">
    <source>
        <dbReference type="PROSITE" id="PS50011"/>
    </source>
</evidence>
<dbReference type="SUPFAM" id="SSF56112">
    <property type="entry name" value="Protein kinase-like (PK-like)"/>
    <property type="match status" value="1"/>
</dbReference>
<dbReference type="PROSITE" id="PS50011">
    <property type="entry name" value="PROTEIN_KINASE_DOM"/>
    <property type="match status" value="1"/>
</dbReference>
<dbReference type="PROSITE" id="PS00107">
    <property type="entry name" value="PROTEIN_KINASE_ATP"/>
    <property type="match status" value="1"/>
</dbReference>
<dbReference type="InterPro" id="IPR001245">
    <property type="entry name" value="Ser-Thr/Tyr_kinase_cat_dom"/>
</dbReference>
<evidence type="ECO:0000256" key="1">
    <source>
        <dbReference type="ARBA" id="ARBA00004251"/>
    </source>
</evidence>
<dbReference type="GO" id="GO:0005524">
    <property type="term" value="F:ATP binding"/>
    <property type="evidence" value="ECO:0007669"/>
    <property type="project" value="UniProtKB-UniRule"/>
</dbReference>
<dbReference type="Gene3D" id="1.10.510.10">
    <property type="entry name" value="Transferase(Phosphotransferase) domain 1"/>
    <property type="match status" value="1"/>
</dbReference>
<evidence type="ECO:0000256" key="11">
    <source>
        <dbReference type="ARBA" id="ARBA00022840"/>
    </source>
</evidence>
<dbReference type="OrthoDB" id="1658195at2759"/>
<reference evidence="18 19" key="1">
    <citation type="journal article" date="2018" name="Mol. Plant">
        <title>The genome of Artemisia annua provides insight into the evolution of Asteraceae family and artemisinin biosynthesis.</title>
        <authorList>
            <person name="Shen Q."/>
            <person name="Zhang L."/>
            <person name="Liao Z."/>
            <person name="Wang S."/>
            <person name="Yan T."/>
            <person name="Shi P."/>
            <person name="Liu M."/>
            <person name="Fu X."/>
            <person name="Pan Q."/>
            <person name="Wang Y."/>
            <person name="Lv Z."/>
            <person name="Lu X."/>
            <person name="Zhang F."/>
            <person name="Jiang W."/>
            <person name="Ma Y."/>
            <person name="Chen M."/>
            <person name="Hao X."/>
            <person name="Li L."/>
            <person name="Tang Y."/>
            <person name="Lv G."/>
            <person name="Zhou Y."/>
            <person name="Sun X."/>
            <person name="Brodelius P.E."/>
            <person name="Rose J.K.C."/>
            <person name="Tang K."/>
        </authorList>
    </citation>
    <scope>NUCLEOTIDE SEQUENCE [LARGE SCALE GENOMIC DNA]</scope>
    <source>
        <strain evidence="19">cv. Huhao1</strain>
        <tissue evidence="18">Leaf</tissue>
    </source>
</reference>
<evidence type="ECO:0000256" key="5">
    <source>
        <dbReference type="ARBA" id="ARBA00022527"/>
    </source>
</evidence>
<feature type="domain" description="Protein kinase" evidence="17">
    <location>
        <begin position="248"/>
        <end position="529"/>
    </location>
</feature>
<protein>
    <submittedName>
        <fullName evidence="18">Serine-threonine/tyrosine-protein kinase catalytic domain-containing protein</fullName>
    </submittedName>
</protein>
<dbReference type="GO" id="GO:0005886">
    <property type="term" value="C:plasma membrane"/>
    <property type="evidence" value="ECO:0007669"/>
    <property type="project" value="UniProtKB-SubCell"/>
</dbReference>
<evidence type="ECO:0000313" key="18">
    <source>
        <dbReference type="EMBL" id="PWA72447.1"/>
    </source>
</evidence>
<dbReference type="FunFam" id="1.10.510.10:FF:000240">
    <property type="entry name" value="Lectin-domain containing receptor kinase A4.3"/>
    <property type="match status" value="1"/>
</dbReference>
<accession>A0A2U1NG08</accession>
<keyword evidence="8" id="KW-0732">Signal</keyword>
<dbReference type="Proteomes" id="UP000245207">
    <property type="component" value="Unassembled WGS sequence"/>
</dbReference>
<dbReference type="STRING" id="35608.A0A2U1NG08"/>
<keyword evidence="11 16" id="KW-0067">ATP-binding</keyword>
<organism evidence="18 19">
    <name type="scientific">Artemisia annua</name>
    <name type="common">Sweet wormwood</name>
    <dbReference type="NCBI Taxonomy" id="35608"/>
    <lineage>
        <taxon>Eukaryota</taxon>
        <taxon>Viridiplantae</taxon>
        <taxon>Streptophyta</taxon>
        <taxon>Embryophyta</taxon>
        <taxon>Tracheophyta</taxon>
        <taxon>Spermatophyta</taxon>
        <taxon>Magnoliopsida</taxon>
        <taxon>eudicotyledons</taxon>
        <taxon>Gunneridae</taxon>
        <taxon>Pentapetalae</taxon>
        <taxon>asterids</taxon>
        <taxon>campanulids</taxon>
        <taxon>Asterales</taxon>
        <taxon>Asteraceae</taxon>
        <taxon>Asteroideae</taxon>
        <taxon>Anthemideae</taxon>
        <taxon>Artemisiinae</taxon>
        <taxon>Artemisia</taxon>
    </lineage>
</organism>
<keyword evidence="4" id="KW-1003">Cell membrane</keyword>